<dbReference type="InterPro" id="IPR001882">
    <property type="entry name" value="Biotin_BS"/>
</dbReference>
<protein>
    <submittedName>
        <fullName evidence="3">Acetyl-CoA carboxylase biotin carboxyl carrier protein</fullName>
    </submittedName>
</protein>
<dbReference type="AlphaFoldDB" id="A0A852YVG2"/>
<dbReference type="Pfam" id="PF00364">
    <property type="entry name" value="Biotin_lipoyl"/>
    <property type="match status" value="1"/>
</dbReference>
<reference evidence="3 4" key="1">
    <citation type="submission" date="2020-07" db="EMBL/GenBank/DDBJ databases">
        <title>Genomic Encyclopedia of Type Strains, Phase III (KMG-III): the genomes of soil and plant-associated and newly described type strains.</title>
        <authorList>
            <person name="Whitman W."/>
        </authorList>
    </citation>
    <scope>NUCLEOTIDE SEQUENCE [LARGE SCALE GENOMIC DNA]</scope>
    <source>
        <strain evidence="3 4">CECT 8576</strain>
    </source>
</reference>
<evidence type="ECO:0000313" key="3">
    <source>
        <dbReference type="EMBL" id="NYH77712.1"/>
    </source>
</evidence>
<dbReference type="Proteomes" id="UP000548304">
    <property type="component" value="Unassembled WGS sequence"/>
</dbReference>
<proteinExistence type="predicted"/>
<dbReference type="PROSITE" id="PS00188">
    <property type="entry name" value="BIOTIN"/>
    <property type="match status" value="1"/>
</dbReference>
<evidence type="ECO:0000256" key="1">
    <source>
        <dbReference type="ARBA" id="ARBA00023267"/>
    </source>
</evidence>
<evidence type="ECO:0000259" key="2">
    <source>
        <dbReference type="Pfam" id="PF00364"/>
    </source>
</evidence>
<keyword evidence="1" id="KW-0092">Biotin</keyword>
<evidence type="ECO:0000313" key="4">
    <source>
        <dbReference type="Proteomes" id="UP000548304"/>
    </source>
</evidence>
<dbReference type="InterPro" id="IPR000089">
    <property type="entry name" value="Biotin_lipoyl"/>
</dbReference>
<gene>
    <name evidence="3" type="ORF">FHR84_001026</name>
</gene>
<dbReference type="InterPro" id="IPR011053">
    <property type="entry name" value="Single_hybrid_motif"/>
</dbReference>
<dbReference type="SUPFAM" id="SSF51230">
    <property type="entry name" value="Single hybrid motif"/>
    <property type="match status" value="1"/>
</dbReference>
<dbReference type="EMBL" id="JACBYW010000001">
    <property type="protein sequence ID" value="NYH77712.1"/>
    <property type="molecule type" value="Genomic_DNA"/>
</dbReference>
<feature type="domain" description="Lipoyl-binding" evidence="2">
    <location>
        <begin position="78"/>
        <end position="150"/>
    </location>
</feature>
<organism evidence="3 4">
    <name type="scientific">Actinopolyspora biskrensis</name>
    <dbReference type="NCBI Taxonomy" id="1470178"/>
    <lineage>
        <taxon>Bacteria</taxon>
        <taxon>Bacillati</taxon>
        <taxon>Actinomycetota</taxon>
        <taxon>Actinomycetes</taxon>
        <taxon>Actinopolysporales</taxon>
        <taxon>Actinopolysporaceae</taxon>
        <taxon>Actinopolyspora</taxon>
    </lineage>
</organism>
<sequence length="161" mass="17893">MTNGKRNTEQEYELSNDTNHSEVVSLVRSVLTTFENSSCDELHLRTALFELELHRGSGAEHPRTNPAQIPPAESDRVEVRAPLVGVFRSRPSPGERPFVECEDPVKTDTRVGLIEAMKTFTPVTAGCEGRIDEVHATDGQVVEYEEKLMTVVPEELSGKET</sequence>
<dbReference type="CDD" id="cd06850">
    <property type="entry name" value="biotinyl_domain"/>
    <property type="match status" value="1"/>
</dbReference>
<dbReference type="RefSeq" id="WP_179534194.1">
    <property type="nucleotide sequence ID" value="NZ_JACBYW010000001.1"/>
</dbReference>
<name>A0A852YVG2_9ACTN</name>
<accession>A0A852YVG2</accession>
<dbReference type="Gene3D" id="2.40.50.100">
    <property type="match status" value="1"/>
</dbReference>
<comment type="caution">
    <text evidence="3">The sequence shown here is derived from an EMBL/GenBank/DDBJ whole genome shotgun (WGS) entry which is preliminary data.</text>
</comment>
<keyword evidence="4" id="KW-1185">Reference proteome</keyword>